<proteinExistence type="predicted"/>
<dbReference type="Proteomes" id="UP000054279">
    <property type="component" value="Unassembled WGS sequence"/>
</dbReference>
<name>A0A0C9UZH0_SPHS4</name>
<accession>A0A0C9UZH0</accession>
<reference evidence="2 3" key="1">
    <citation type="submission" date="2014-06" db="EMBL/GenBank/DDBJ databases">
        <title>Evolutionary Origins and Diversification of the Mycorrhizal Mutualists.</title>
        <authorList>
            <consortium name="DOE Joint Genome Institute"/>
            <consortium name="Mycorrhizal Genomics Consortium"/>
            <person name="Kohler A."/>
            <person name="Kuo A."/>
            <person name="Nagy L.G."/>
            <person name="Floudas D."/>
            <person name="Copeland A."/>
            <person name="Barry K.W."/>
            <person name="Cichocki N."/>
            <person name="Veneault-Fourrey C."/>
            <person name="LaButti K."/>
            <person name="Lindquist E.A."/>
            <person name="Lipzen A."/>
            <person name="Lundell T."/>
            <person name="Morin E."/>
            <person name="Murat C."/>
            <person name="Riley R."/>
            <person name="Ohm R."/>
            <person name="Sun H."/>
            <person name="Tunlid A."/>
            <person name="Henrissat B."/>
            <person name="Grigoriev I.V."/>
            <person name="Hibbett D.S."/>
            <person name="Martin F."/>
        </authorList>
    </citation>
    <scope>NUCLEOTIDE SEQUENCE [LARGE SCALE GENOMIC DNA]</scope>
    <source>
        <strain evidence="2 3">SS14</strain>
    </source>
</reference>
<dbReference type="HOGENOM" id="CLU_084851_0_0_1"/>
<evidence type="ECO:0000256" key="1">
    <source>
        <dbReference type="SAM" id="MobiDB-lite"/>
    </source>
</evidence>
<keyword evidence="3" id="KW-1185">Reference proteome</keyword>
<protein>
    <submittedName>
        <fullName evidence="2">Uncharacterized protein</fullName>
    </submittedName>
</protein>
<dbReference type="EMBL" id="KN837145">
    <property type="protein sequence ID" value="KIJ40269.1"/>
    <property type="molecule type" value="Genomic_DNA"/>
</dbReference>
<organism evidence="2 3">
    <name type="scientific">Sphaerobolus stellatus (strain SS14)</name>
    <dbReference type="NCBI Taxonomy" id="990650"/>
    <lineage>
        <taxon>Eukaryota</taxon>
        <taxon>Fungi</taxon>
        <taxon>Dikarya</taxon>
        <taxon>Basidiomycota</taxon>
        <taxon>Agaricomycotina</taxon>
        <taxon>Agaricomycetes</taxon>
        <taxon>Phallomycetidae</taxon>
        <taxon>Geastrales</taxon>
        <taxon>Sphaerobolaceae</taxon>
        <taxon>Sphaerobolus</taxon>
    </lineage>
</organism>
<feature type="compositionally biased region" description="Basic and acidic residues" evidence="1">
    <location>
        <begin position="172"/>
        <end position="188"/>
    </location>
</feature>
<sequence length="233" mass="24141">MSGTKQLMARTSPRLVELGKPNLNVAEECVMREGMHLAQILTDAKLRDEHYEARNASRHTSHKSSLEPEKAPSASFPEDTSASQPDLPGHYASLDPSEGAEDTPTGTPNPSGGGGPGGGDRDDGDSGGPPGGGPPPPGGGPPDGGPDPNPNPGPNPNPNGGDGGGPPDDDGDHSSDDAEDEALNRSYKDDLAIIVKHVVDKDGGNIKVRVPDTFNGSDPDKLRDFILGCRLYF</sequence>
<evidence type="ECO:0000313" key="3">
    <source>
        <dbReference type="Proteomes" id="UP000054279"/>
    </source>
</evidence>
<feature type="compositionally biased region" description="Pro residues" evidence="1">
    <location>
        <begin position="131"/>
        <end position="157"/>
    </location>
</feature>
<dbReference type="AlphaFoldDB" id="A0A0C9UZH0"/>
<evidence type="ECO:0000313" key="2">
    <source>
        <dbReference type="EMBL" id="KIJ40269.1"/>
    </source>
</evidence>
<feature type="region of interest" description="Disordered" evidence="1">
    <location>
        <begin position="51"/>
        <end position="188"/>
    </location>
</feature>
<gene>
    <name evidence="2" type="ORF">M422DRAFT_256819</name>
</gene>